<organism evidence="1 2">
    <name type="scientific">Microvirga mediterraneensis</name>
    <dbReference type="NCBI Taxonomy" id="2754695"/>
    <lineage>
        <taxon>Bacteria</taxon>
        <taxon>Pseudomonadati</taxon>
        <taxon>Pseudomonadota</taxon>
        <taxon>Alphaproteobacteria</taxon>
        <taxon>Hyphomicrobiales</taxon>
        <taxon>Methylobacteriaceae</taxon>
        <taxon>Microvirga</taxon>
    </lineage>
</organism>
<protein>
    <submittedName>
        <fullName evidence="1">Helix-hairpin-helix domain-containing protein</fullName>
    </submittedName>
</protein>
<dbReference type="AlphaFoldDB" id="A0A838BMQ6"/>
<accession>A0A838BMQ6</accession>
<dbReference type="RefSeq" id="WP_181051819.1">
    <property type="nucleotide sequence ID" value="NZ_JACDXJ010000001.1"/>
</dbReference>
<dbReference type="EMBL" id="JACDXJ010000001">
    <property type="protein sequence ID" value="MBA1156243.1"/>
    <property type="molecule type" value="Genomic_DNA"/>
</dbReference>
<gene>
    <name evidence="1" type="ORF">H0S73_08905</name>
</gene>
<keyword evidence="2" id="KW-1185">Reference proteome</keyword>
<name>A0A838BMQ6_9HYPH</name>
<comment type="caution">
    <text evidence="1">The sequence shown here is derived from an EMBL/GenBank/DDBJ whole genome shotgun (WGS) entry which is preliminary data.</text>
</comment>
<dbReference type="SUPFAM" id="SSF81585">
    <property type="entry name" value="PsbU/PolX domain-like"/>
    <property type="match status" value="1"/>
</dbReference>
<dbReference type="Pfam" id="PF12836">
    <property type="entry name" value="HHH_3"/>
    <property type="match status" value="1"/>
</dbReference>
<evidence type="ECO:0000313" key="2">
    <source>
        <dbReference type="Proteomes" id="UP000572984"/>
    </source>
</evidence>
<dbReference type="Gene3D" id="1.10.150.320">
    <property type="entry name" value="Photosystem II 12 kDa extrinsic protein"/>
    <property type="match status" value="1"/>
</dbReference>
<dbReference type="Proteomes" id="UP000572984">
    <property type="component" value="Unassembled WGS sequence"/>
</dbReference>
<sequence>MHVGDLSRTRTPSEPHDNVARLATRVLLVVGLMSAGWLALWRFQDSGPVTEGMVAAAPPQTITVETKPPAPPDRAAPLQVADADPVAPIALPVKPQTAASPQETDEEDWGQSFAEPAIDVVAIGQSSNQSLAMLKQFEAVIGQASRKEALKPQPTPRADMNMTGTVTQQAGLADPSTPAGGPPPELVDLNKSTIEDLNSLKGAGSLGRAIVRGRPYKSVEDLVNKRVVRRATYERIKDQLTVQ</sequence>
<proteinExistence type="predicted"/>
<reference evidence="1 2" key="1">
    <citation type="submission" date="2020-07" db="EMBL/GenBank/DDBJ databases">
        <title>Draft genome and description of Microvirga mediterraneensis Marseille-Q2068 sp. nov.</title>
        <authorList>
            <person name="Boxberger M."/>
        </authorList>
    </citation>
    <scope>NUCLEOTIDE SEQUENCE [LARGE SCALE GENOMIC DNA]</scope>
    <source>
        <strain evidence="1 2">Marseille-Q2068</strain>
    </source>
</reference>
<evidence type="ECO:0000313" key="1">
    <source>
        <dbReference type="EMBL" id="MBA1156243.1"/>
    </source>
</evidence>